<evidence type="ECO:0000256" key="1">
    <source>
        <dbReference type="SAM" id="Phobius"/>
    </source>
</evidence>
<reference evidence="3" key="1">
    <citation type="journal article" date="2012" name="Mol. Plant Microbe Interact.">
        <title>A highly conserved effector in Fusarium oxysporum is required for full virulence on Arabidopsis.</title>
        <authorList>
            <person name="Thatcher L.F."/>
            <person name="Gardiner D.M."/>
            <person name="Kazan K."/>
            <person name="Manners J."/>
        </authorList>
    </citation>
    <scope>NUCLEOTIDE SEQUENCE [LARGE SCALE GENOMIC DNA]</scope>
    <source>
        <strain evidence="3">Fo5176</strain>
    </source>
</reference>
<dbReference type="Proteomes" id="UP000002489">
    <property type="component" value="Unassembled WGS sequence"/>
</dbReference>
<dbReference type="AlphaFoldDB" id="A0A0D2YCW1"/>
<protein>
    <recommendedName>
        <fullName evidence="4">Integral membrane protein</fullName>
    </recommendedName>
</protein>
<evidence type="ECO:0008006" key="4">
    <source>
        <dbReference type="Google" id="ProtNLM"/>
    </source>
</evidence>
<keyword evidence="1" id="KW-0812">Transmembrane</keyword>
<keyword evidence="1" id="KW-1133">Transmembrane helix</keyword>
<evidence type="ECO:0000313" key="3">
    <source>
        <dbReference type="Proteomes" id="UP000002489"/>
    </source>
</evidence>
<proteinExistence type="predicted"/>
<evidence type="ECO:0000313" key="2">
    <source>
        <dbReference type="EnsemblFungi" id="FOXG_14143P0"/>
    </source>
</evidence>
<accession>A0A0D2YCW1</accession>
<organism evidence="2 3">
    <name type="scientific">Fusarium oxysporum (strain Fo5176)</name>
    <name type="common">Fusarium vascular wilt</name>
    <dbReference type="NCBI Taxonomy" id="660025"/>
    <lineage>
        <taxon>Eukaryota</taxon>
        <taxon>Fungi</taxon>
        <taxon>Dikarya</taxon>
        <taxon>Ascomycota</taxon>
        <taxon>Pezizomycotina</taxon>
        <taxon>Sordariomycetes</taxon>
        <taxon>Hypocreomycetidae</taxon>
        <taxon>Hypocreales</taxon>
        <taxon>Nectriaceae</taxon>
        <taxon>Fusarium</taxon>
        <taxon>Fusarium oxysporum species complex</taxon>
    </lineage>
</organism>
<reference evidence="2" key="2">
    <citation type="submission" date="2025-08" db="UniProtKB">
        <authorList>
            <consortium name="EnsemblFungi"/>
        </authorList>
    </citation>
    <scope>IDENTIFICATION</scope>
    <source>
        <strain evidence="2">4287 / CBS 123668 / FGSC 9935 / NRRL 34936</strain>
    </source>
</reference>
<name>A0A0D2YCW1_FUSOF</name>
<feature type="transmembrane region" description="Helical" evidence="1">
    <location>
        <begin position="52"/>
        <end position="74"/>
    </location>
</feature>
<sequence length="100" mass="11251">MDLRSMPADSSSRSVEIRAILITFSILSTITVALRVYVRYKVLHSLGWDDRVMVAAQFLATGSAVAIGLGRFYFCHNDLTTIDILRSGYHGRLDNYNRLP</sequence>
<dbReference type="EnsemblFungi" id="FOXG_14143T0">
    <property type="protein sequence ID" value="FOXG_14143P0"/>
    <property type="gene ID" value="FOXG_14143"/>
</dbReference>
<keyword evidence="1" id="KW-0472">Membrane</keyword>
<feature type="transmembrane region" description="Helical" evidence="1">
    <location>
        <begin position="20"/>
        <end position="40"/>
    </location>
</feature>